<evidence type="ECO:0000313" key="13">
    <source>
        <dbReference type="Proteomes" id="UP000256779"/>
    </source>
</evidence>
<evidence type="ECO:0000256" key="7">
    <source>
        <dbReference type="SAM" id="Phobius"/>
    </source>
</evidence>
<dbReference type="InterPro" id="IPR007168">
    <property type="entry name" value="Phageshock_PspC_N"/>
</dbReference>
<comment type="caution">
    <text evidence="12">The sequence shown here is derived from an EMBL/GenBank/DDBJ whole genome shotgun (WGS) entry which is preliminary data.</text>
</comment>
<dbReference type="EMBL" id="QREG01000008">
    <property type="protein sequence ID" value="RED99443.1"/>
    <property type="molecule type" value="Genomic_DNA"/>
</dbReference>
<feature type="domain" description="Phage shock protein PspC N-terminal" evidence="8">
    <location>
        <begin position="194"/>
        <end position="251"/>
    </location>
</feature>
<dbReference type="InterPro" id="IPR054319">
    <property type="entry name" value="PspC-rel_ToastRack"/>
</dbReference>
<keyword evidence="3 7" id="KW-0812">Transmembrane</keyword>
<keyword evidence="13" id="KW-1185">Reference proteome</keyword>
<feature type="domain" description="PspC-related transmembrane region" evidence="10">
    <location>
        <begin position="292"/>
        <end position="434"/>
    </location>
</feature>
<dbReference type="Pfam" id="PF22744">
    <property type="entry name" value="Toast-rack_PspC-Cterm"/>
    <property type="match status" value="1"/>
</dbReference>
<keyword evidence="5 7" id="KW-0472">Membrane</keyword>
<feature type="compositionally biased region" description="Acidic residues" evidence="6">
    <location>
        <begin position="89"/>
        <end position="102"/>
    </location>
</feature>
<feature type="domain" description="Putative auto-transporter adhesin head GIN" evidence="9">
    <location>
        <begin position="620"/>
        <end position="804"/>
    </location>
</feature>
<feature type="transmembrane region" description="Helical" evidence="7">
    <location>
        <begin position="323"/>
        <end position="353"/>
    </location>
</feature>
<proteinExistence type="predicted"/>
<dbReference type="Pfam" id="PF04024">
    <property type="entry name" value="PspC"/>
    <property type="match status" value="2"/>
</dbReference>
<evidence type="ECO:0000259" key="8">
    <source>
        <dbReference type="Pfam" id="PF04024"/>
    </source>
</evidence>
<keyword evidence="2" id="KW-1003">Cell membrane</keyword>
<dbReference type="InterPro" id="IPR052027">
    <property type="entry name" value="PspC"/>
</dbReference>
<organism evidence="12 13">
    <name type="scientific">Marinoscillum furvescens DSM 4134</name>
    <dbReference type="NCBI Taxonomy" id="1122208"/>
    <lineage>
        <taxon>Bacteria</taxon>
        <taxon>Pseudomonadati</taxon>
        <taxon>Bacteroidota</taxon>
        <taxon>Cytophagia</taxon>
        <taxon>Cytophagales</taxon>
        <taxon>Reichenbachiellaceae</taxon>
        <taxon>Marinoscillum</taxon>
    </lineage>
</organism>
<accession>A0A3D9L331</accession>
<feature type="transmembrane region" description="Helical" evidence="7">
    <location>
        <begin position="131"/>
        <end position="150"/>
    </location>
</feature>
<sequence length="820" mass="91745">MKKTISINIGGIIFHIEEDGFEKLKSYLDSVNAYFSSFDDSAEIIADIEARIAEIFLEKLADGRQTVNLEDVNDLIATMGTTSDFEATIESEPQEEPADQEEKESPKDEPDAASAGESKPKKLYRDSKRRILGGVASGMAHYFGIDPLWVRLLFVILFINLLFPGFSGATFLAYIILWIVLPPSDELEDDKKIKKLFRNTEDRVIGGVSSGIASYFGTDKSVIRLLFVLSIFLGGAGIILYIILWLITPEARTITEKMQMQGEPVTLSNIEDNVKKGLNVREGEESPLVKVLLFPFRLIALIINGLGKILGPALKFLVELIRIAFGVILVIIGFSMMLAFVSAILTIFGLTSWSHFMQMGSIPIELIQRSIDSWAILSIFLISFIPALAIALAGVSVIIKRAVTKAYVGWSLFGIWVFSLIFSAFAIPSFVAQFTSEEEIRSELTFPLTNGTPTLRLNELSEARHLDNVRLKLRGHADSTYSLLLSLESRGSSRDEAKQNASMVSYNVQQKADDFIFDSNVTFSDSAIYRFQNAYAVFYIPYGKEFKMDYELKEILINTLHTNGYSSRHLRQNNTWVFERTGLKCVTCNTGRSHLDDDEDDQRSSRPRAYEDRIDYPFENFDEIKVASLMDVEIIQGENWQVTLRGGDDELDDVYLNQIGDALEVKFREDNWKWWNDQGVEKISLLVTMPELEYLELTGACEGEVKGFTNKEMSFNLVGASKLYANVNPEELEINLMGASQMEVRGSSRYLEANVVGASKLQAHSLEAERAEVTAAGASTAEVFASGELDIEAVGVSKVKYRGTNNVSIREEGMSKVERD</sequence>
<dbReference type="Gene3D" id="2.160.20.120">
    <property type="match status" value="1"/>
</dbReference>
<feature type="region of interest" description="Disordered" evidence="6">
    <location>
        <begin position="89"/>
        <end position="120"/>
    </location>
</feature>
<evidence type="ECO:0000256" key="1">
    <source>
        <dbReference type="ARBA" id="ARBA00004162"/>
    </source>
</evidence>
<feature type="transmembrane region" description="Helical" evidence="7">
    <location>
        <begin position="373"/>
        <end position="395"/>
    </location>
</feature>
<evidence type="ECO:0000313" key="12">
    <source>
        <dbReference type="EMBL" id="RED99443.1"/>
    </source>
</evidence>
<comment type="subcellular location">
    <subcellularLocation>
        <location evidence="1">Cell membrane</location>
        <topology evidence="1">Single-pass membrane protein</topology>
    </subcellularLocation>
</comment>
<evidence type="ECO:0000256" key="2">
    <source>
        <dbReference type="ARBA" id="ARBA00022475"/>
    </source>
</evidence>
<evidence type="ECO:0000256" key="6">
    <source>
        <dbReference type="SAM" id="MobiDB-lite"/>
    </source>
</evidence>
<evidence type="ECO:0000259" key="10">
    <source>
        <dbReference type="Pfam" id="PF22571"/>
    </source>
</evidence>
<feature type="transmembrane region" description="Helical" evidence="7">
    <location>
        <begin position="291"/>
        <end position="311"/>
    </location>
</feature>
<dbReference type="PANTHER" id="PTHR33885:SF3">
    <property type="entry name" value="PHAGE SHOCK PROTEIN C"/>
    <property type="match status" value="1"/>
</dbReference>
<evidence type="ECO:0000256" key="5">
    <source>
        <dbReference type="ARBA" id="ARBA00023136"/>
    </source>
</evidence>
<dbReference type="AlphaFoldDB" id="A0A3D9L331"/>
<reference evidence="12 13" key="1">
    <citation type="submission" date="2018-07" db="EMBL/GenBank/DDBJ databases">
        <title>Genomic Encyclopedia of Type Strains, Phase IV (KMG-IV): sequencing the most valuable type-strain genomes for metagenomic binning, comparative biology and taxonomic classification.</title>
        <authorList>
            <person name="Goeker M."/>
        </authorList>
    </citation>
    <scope>NUCLEOTIDE SEQUENCE [LARGE SCALE GENOMIC DNA]</scope>
    <source>
        <strain evidence="12 13">DSM 4134</strain>
    </source>
</reference>
<evidence type="ECO:0000256" key="3">
    <source>
        <dbReference type="ARBA" id="ARBA00022692"/>
    </source>
</evidence>
<dbReference type="InterPro" id="IPR054321">
    <property type="entry name" value="PspC-rel_TM"/>
</dbReference>
<evidence type="ECO:0000259" key="9">
    <source>
        <dbReference type="Pfam" id="PF10988"/>
    </source>
</evidence>
<dbReference type="RefSeq" id="WP_170147958.1">
    <property type="nucleotide sequence ID" value="NZ_QREG01000008.1"/>
</dbReference>
<dbReference type="Pfam" id="PF10988">
    <property type="entry name" value="DUF2807"/>
    <property type="match status" value="1"/>
</dbReference>
<name>A0A3D9L331_MARFU</name>
<keyword evidence="4 7" id="KW-1133">Transmembrane helix</keyword>
<evidence type="ECO:0000256" key="4">
    <source>
        <dbReference type="ARBA" id="ARBA00022989"/>
    </source>
</evidence>
<protein>
    <submittedName>
        <fullName evidence="12">Phage shock protein C (PspC) family protein</fullName>
    </submittedName>
</protein>
<dbReference type="GO" id="GO:0005886">
    <property type="term" value="C:plasma membrane"/>
    <property type="evidence" value="ECO:0007669"/>
    <property type="project" value="UniProtKB-SubCell"/>
</dbReference>
<feature type="transmembrane region" description="Helical" evidence="7">
    <location>
        <begin position="156"/>
        <end position="181"/>
    </location>
</feature>
<dbReference type="Proteomes" id="UP000256779">
    <property type="component" value="Unassembled WGS sequence"/>
</dbReference>
<feature type="domain" description="PspC-related ToastRack" evidence="11">
    <location>
        <begin position="466"/>
        <end position="589"/>
    </location>
</feature>
<dbReference type="Pfam" id="PF22571">
    <property type="entry name" value="LiaI-LiaF-TM_PspC"/>
    <property type="match status" value="1"/>
</dbReference>
<dbReference type="InterPro" id="IPR021255">
    <property type="entry name" value="DUF2807"/>
</dbReference>
<evidence type="ECO:0000259" key="11">
    <source>
        <dbReference type="Pfam" id="PF22744"/>
    </source>
</evidence>
<feature type="domain" description="Phage shock protein PspC N-terminal" evidence="8">
    <location>
        <begin position="121"/>
        <end position="183"/>
    </location>
</feature>
<feature type="transmembrane region" description="Helical" evidence="7">
    <location>
        <begin position="225"/>
        <end position="247"/>
    </location>
</feature>
<gene>
    <name evidence="12" type="ORF">C7460_10859</name>
</gene>
<dbReference type="PANTHER" id="PTHR33885">
    <property type="entry name" value="PHAGE SHOCK PROTEIN C"/>
    <property type="match status" value="1"/>
</dbReference>
<feature type="transmembrane region" description="Helical" evidence="7">
    <location>
        <begin position="407"/>
        <end position="431"/>
    </location>
</feature>